<proteinExistence type="predicted"/>
<reference evidence="2" key="1">
    <citation type="submission" date="2023-03" db="EMBL/GenBank/DDBJ databases">
        <title>Massive genome expansion in bonnet fungi (Mycena s.s.) driven by repeated elements and novel gene families across ecological guilds.</title>
        <authorList>
            <consortium name="Lawrence Berkeley National Laboratory"/>
            <person name="Harder C.B."/>
            <person name="Miyauchi S."/>
            <person name="Viragh M."/>
            <person name="Kuo A."/>
            <person name="Thoen E."/>
            <person name="Andreopoulos B."/>
            <person name="Lu D."/>
            <person name="Skrede I."/>
            <person name="Drula E."/>
            <person name="Henrissat B."/>
            <person name="Morin E."/>
            <person name="Kohler A."/>
            <person name="Barry K."/>
            <person name="LaButti K."/>
            <person name="Morin E."/>
            <person name="Salamov A."/>
            <person name="Lipzen A."/>
            <person name="Mereny Z."/>
            <person name="Hegedus B."/>
            <person name="Baldrian P."/>
            <person name="Stursova M."/>
            <person name="Weitz H."/>
            <person name="Taylor A."/>
            <person name="Grigoriev I.V."/>
            <person name="Nagy L.G."/>
            <person name="Martin F."/>
            <person name="Kauserud H."/>
        </authorList>
    </citation>
    <scope>NUCLEOTIDE SEQUENCE</scope>
    <source>
        <strain evidence="2">CBHHK173m</strain>
    </source>
</reference>
<name>A0AAD6XE90_9AGAR</name>
<keyword evidence="3" id="KW-1185">Reference proteome</keyword>
<evidence type="ECO:0000256" key="1">
    <source>
        <dbReference type="SAM" id="MobiDB-lite"/>
    </source>
</evidence>
<feature type="compositionally biased region" description="Polar residues" evidence="1">
    <location>
        <begin position="358"/>
        <end position="369"/>
    </location>
</feature>
<gene>
    <name evidence="2" type="ORF">B0H15DRAFT_869960</name>
</gene>
<feature type="region of interest" description="Disordered" evidence="1">
    <location>
        <begin position="352"/>
        <end position="405"/>
    </location>
</feature>
<comment type="caution">
    <text evidence="2">The sequence shown here is derived from an EMBL/GenBank/DDBJ whole genome shotgun (WGS) entry which is preliminary data.</text>
</comment>
<organism evidence="2 3">
    <name type="scientific">Mycena belliarum</name>
    <dbReference type="NCBI Taxonomy" id="1033014"/>
    <lineage>
        <taxon>Eukaryota</taxon>
        <taxon>Fungi</taxon>
        <taxon>Dikarya</taxon>
        <taxon>Basidiomycota</taxon>
        <taxon>Agaricomycotina</taxon>
        <taxon>Agaricomycetes</taxon>
        <taxon>Agaricomycetidae</taxon>
        <taxon>Agaricales</taxon>
        <taxon>Marasmiineae</taxon>
        <taxon>Mycenaceae</taxon>
        <taxon>Mycena</taxon>
    </lineage>
</organism>
<accession>A0AAD6XE90</accession>
<evidence type="ECO:0000313" key="2">
    <source>
        <dbReference type="EMBL" id="KAJ7071813.1"/>
    </source>
</evidence>
<evidence type="ECO:0000313" key="3">
    <source>
        <dbReference type="Proteomes" id="UP001222325"/>
    </source>
</evidence>
<sequence length="405" mass="43901">MMLLHQAPRCPVVAFCIEYPWTVALARSSNRVRFTMHRHTARSHRVCTLRCELVRAGPQALRSTACTNRRRGGAHASASGSSSSPLVLASSTAAFHVTPPLRSFPHPAHAPRRSTSSPFPVRARALATHPSPCSSPRDRFRQRTPRMRHAACVRNPVVSCDLRHRSALVPACKPRPSPLLKFLGGISSMRATRLHCVQVATSEKTAASAADPPCSQQPRCVAPNALILGAGQSSAIVPARVREHAAVRRSRYPALLFLRGTSALHDASISSMCMSRARPTREHTAVSPVSFLELPLVPLALLPRTSPTPIAPPFPSQRRRARLCLSSFSRPGRPFPWSPQLRSFTSCMPRAALRSHPQAPSRQLSVKTDSSPRETARAAPPARVSPLRATSAVRAPPLTHVSGTG</sequence>
<feature type="region of interest" description="Disordered" evidence="1">
    <location>
        <begin position="64"/>
        <end position="84"/>
    </location>
</feature>
<feature type="compositionally biased region" description="Low complexity" evidence="1">
    <location>
        <begin position="74"/>
        <end position="84"/>
    </location>
</feature>
<dbReference type="EMBL" id="JARJCN010000123">
    <property type="protein sequence ID" value="KAJ7071813.1"/>
    <property type="molecule type" value="Genomic_DNA"/>
</dbReference>
<dbReference type="AlphaFoldDB" id="A0AAD6XE90"/>
<feature type="non-terminal residue" evidence="2">
    <location>
        <position position="1"/>
    </location>
</feature>
<protein>
    <submittedName>
        <fullName evidence="2">Uncharacterized protein</fullName>
    </submittedName>
</protein>
<feature type="region of interest" description="Disordered" evidence="1">
    <location>
        <begin position="126"/>
        <end position="146"/>
    </location>
</feature>
<dbReference type="Proteomes" id="UP001222325">
    <property type="component" value="Unassembled WGS sequence"/>
</dbReference>